<evidence type="ECO:0000256" key="1">
    <source>
        <dbReference type="ARBA" id="ARBA00023015"/>
    </source>
</evidence>
<dbReference type="InterPro" id="IPR009057">
    <property type="entry name" value="Homeodomain-like_sf"/>
</dbReference>
<dbReference type="InterPro" id="IPR018062">
    <property type="entry name" value="HTH_AraC-typ_CS"/>
</dbReference>
<proteinExistence type="predicted"/>
<reference evidence="5 6" key="1">
    <citation type="submission" date="2021-02" db="EMBL/GenBank/DDBJ databases">
        <authorList>
            <person name="Lee D.-H."/>
        </authorList>
    </citation>
    <scope>NUCLEOTIDE SEQUENCE [LARGE SCALE GENOMIC DNA]</scope>
    <source>
        <strain evidence="5 6">UL073</strain>
    </source>
</reference>
<dbReference type="PROSITE" id="PS01124">
    <property type="entry name" value="HTH_ARAC_FAMILY_2"/>
    <property type="match status" value="1"/>
</dbReference>
<accession>A0ABS2IEH6</accession>
<dbReference type="PANTHER" id="PTHR47894">
    <property type="entry name" value="HTH-TYPE TRANSCRIPTIONAL REGULATOR GADX"/>
    <property type="match status" value="1"/>
</dbReference>
<dbReference type="SMART" id="SM00342">
    <property type="entry name" value="HTH_ARAC"/>
    <property type="match status" value="1"/>
</dbReference>
<comment type="caution">
    <text evidence="5">The sequence shown here is derived from an EMBL/GenBank/DDBJ whole genome shotgun (WGS) entry which is preliminary data.</text>
</comment>
<protein>
    <submittedName>
        <fullName evidence="5">AraC family transcriptional regulator ligand-binding domain-containing protein</fullName>
    </submittedName>
</protein>
<dbReference type="InterPro" id="IPR032687">
    <property type="entry name" value="AraC-type_N"/>
</dbReference>
<dbReference type="PROSITE" id="PS00041">
    <property type="entry name" value="HTH_ARAC_FAMILY_1"/>
    <property type="match status" value="1"/>
</dbReference>
<gene>
    <name evidence="5" type="ORF">JQX08_06190</name>
</gene>
<evidence type="ECO:0000313" key="5">
    <source>
        <dbReference type="EMBL" id="MBM7060290.1"/>
    </source>
</evidence>
<evidence type="ECO:0000256" key="3">
    <source>
        <dbReference type="ARBA" id="ARBA00023163"/>
    </source>
</evidence>
<dbReference type="Gene3D" id="1.10.10.60">
    <property type="entry name" value="Homeodomain-like"/>
    <property type="match status" value="1"/>
</dbReference>
<evidence type="ECO:0000259" key="4">
    <source>
        <dbReference type="PROSITE" id="PS01124"/>
    </source>
</evidence>
<dbReference type="EMBL" id="JAFEUP010000002">
    <property type="protein sequence ID" value="MBM7060290.1"/>
    <property type="molecule type" value="Genomic_DNA"/>
</dbReference>
<keyword evidence="3" id="KW-0804">Transcription</keyword>
<feature type="domain" description="HTH araC/xylS-type" evidence="4">
    <location>
        <begin position="232"/>
        <end position="330"/>
    </location>
</feature>
<dbReference type="RefSeq" id="WP_204915415.1">
    <property type="nucleotide sequence ID" value="NZ_JAFEUP010000002.1"/>
</dbReference>
<dbReference type="InterPro" id="IPR018060">
    <property type="entry name" value="HTH_AraC"/>
</dbReference>
<dbReference type="Pfam" id="PF12833">
    <property type="entry name" value="HTH_18"/>
    <property type="match status" value="1"/>
</dbReference>
<dbReference type="Pfam" id="PF12625">
    <property type="entry name" value="Arabinose_bd"/>
    <property type="match status" value="1"/>
</dbReference>
<dbReference type="SUPFAM" id="SSF46689">
    <property type="entry name" value="Homeodomain-like"/>
    <property type="match status" value="1"/>
</dbReference>
<dbReference type="Proteomes" id="UP000717995">
    <property type="component" value="Unassembled WGS sequence"/>
</dbReference>
<organism evidence="5 6">
    <name type="scientific">Zestomonas insulae</name>
    <dbReference type="NCBI Taxonomy" id="2809017"/>
    <lineage>
        <taxon>Bacteria</taxon>
        <taxon>Pseudomonadati</taxon>
        <taxon>Pseudomonadota</taxon>
        <taxon>Gammaproteobacteria</taxon>
        <taxon>Pseudomonadales</taxon>
        <taxon>Pseudomonadaceae</taxon>
        <taxon>Zestomonas</taxon>
    </lineage>
</organism>
<keyword evidence="1" id="KW-0805">Transcription regulation</keyword>
<evidence type="ECO:0000313" key="6">
    <source>
        <dbReference type="Proteomes" id="UP000717995"/>
    </source>
</evidence>
<keyword evidence="6" id="KW-1185">Reference proteome</keyword>
<sequence length="343" mass="38138">MNYFVRSGSLTGFSELVRELGQEPERLLREAGLSQAVMRSPNLYIPYVAMADLLRIAALRCKAPDFGVRLGSRQGLDVLGALGSYLCIQAQVGDALQLLQKNMDFHARGLIVDVDTSASRFDIHLGFLFATEVDCAQLEALTLAVFIRGIAQLHDGDLPPLEVGLQIQQPAHSNTYQQALRGPLRYEQSSNFLSYPAALLSQPVTLDQRWRNHLTQQWRTGWQRTVPISLDRQVESAIDALLPTGECNLSMVAKLVEMHPRSLQQRLQAQHSSFAATLKSARLRLAKHHLSSSSIDLTTLALNLGFADLTAFSRAFRQWTGISPRQWRKQADGAEPQADDLPL</sequence>
<evidence type="ECO:0000256" key="2">
    <source>
        <dbReference type="ARBA" id="ARBA00023125"/>
    </source>
</evidence>
<dbReference type="PANTHER" id="PTHR47894:SF4">
    <property type="entry name" value="HTH-TYPE TRANSCRIPTIONAL REGULATOR GADX"/>
    <property type="match status" value="1"/>
</dbReference>
<keyword evidence="2" id="KW-0238">DNA-binding</keyword>
<name>A0ABS2IEH6_9GAMM</name>